<dbReference type="SUPFAM" id="SSF49854">
    <property type="entry name" value="Spermadhesin, CUB domain"/>
    <property type="match status" value="1"/>
</dbReference>
<keyword evidence="5" id="KW-1185">Reference proteome</keyword>
<evidence type="ECO:0000256" key="2">
    <source>
        <dbReference type="PROSITE-ProRule" id="PRU00059"/>
    </source>
</evidence>
<keyword evidence="1" id="KW-1015">Disulfide bond</keyword>
<dbReference type="InterPro" id="IPR000033">
    <property type="entry name" value="LDLR_classB_rpt"/>
</dbReference>
<dbReference type="GO" id="GO:0042813">
    <property type="term" value="F:Wnt receptor activity"/>
    <property type="evidence" value="ECO:0007669"/>
    <property type="project" value="TreeGrafter"/>
</dbReference>
<dbReference type="SUPFAM" id="SSF63825">
    <property type="entry name" value="YWTD domain"/>
    <property type="match status" value="1"/>
</dbReference>
<evidence type="ECO:0000313" key="4">
    <source>
        <dbReference type="EMBL" id="KAK2183450.1"/>
    </source>
</evidence>
<dbReference type="PANTHER" id="PTHR46513">
    <property type="entry name" value="VITELLOGENIN RECEPTOR-LIKE PROTEIN-RELATED-RELATED"/>
    <property type="match status" value="1"/>
</dbReference>
<dbReference type="InterPro" id="IPR035914">
    <property type="entry name" value="Sperma_CUB_dom_sf"/>
</dbReference>
<organism evidence="4 5">
    <name type="scientific">Ridgeia piscesae</name>
    <name type="common">Tubeworm</name>
    <dbReference type="NCBI Taxonomy" id="27915"/>
    <lineage>
        <taxon>Eukaryota</taxon>
        <taxon>Metazoa</taxon>
        <taxon>Spiralia</taxon>
        <taxon>Lophotrochozoa</taxon>
        <taxon>Annelida</taxon>
        <taxon>Polychaeta</taxon>
        <taxon>Sedentaria</taxon>
        <taxon>Canalipalpata</taxon>
        <taxon>Sabellida</taxon>
        <taxon>Siboglinidae</taxon>
        <taxon>Ridgeia</taxon>
    </lineage>
</organism>
<gene>
    <name evidence="4" type="ORF">NP493_312g06005</name>
</gene>
<dbReference type="Gene3D" id="2.60.120.290">
    <property type="entry name" value="Spermadhesin, CUB domain"/>
    <property type="match status" value="1"/>
</dbReference>
<dbReference type="SMART" id="SM00042">
    <property type="entry name" value="CUB"/>
    <property type="match status" value="1"/>
</dbReference>
<proteinExistence type="predicted"/>
<dbReference type="EMBL" id="JAODUO010000311">
    <property type="protein sequence ID" value="KAK2183450.1"/>
    <property type="molecule type" value="Genomic_DNA"/>
</dbReference>
<sequence>MDKIELKYPGIIQSVAYDPRENNVYFTDGKRIKRRNLNGTNEEIVDTMSHCPVIKLDYVSRLLYRMEYAGVTMITLMTMDGSLQFPIVTSSEVVTDVALDPAHGLIYWSGMDGISNVAMDGTDPGVFINTTGPIENLAIDLSGEVLYWRQSHSDSDSHTILSAPLNSSTWVVNGSTWTPRVLTTSKTPEGGMTFLGDNLFYYELINNTRSYIIKFDVTKTAEATKHVPPALYSFVPSMSSFSTIEDPRLVTSCSQQKGGCDHVCIPTPTGPRCACPDGFNHVSDRKCSFATYSCPQEYRGQRGRIQSPGYPAYRNNTHCEIVVRVENRPFKEWRIFLDVEEFDLEQGHDFLLIDGKPMELYSKDNYTVRVAPNDRDSRWLFVTDSSVVKRGFSIIYQIHQEASVRNTESGTDVIVDKEQQESNVSKVGHYEVSCR</sequence>
<feature type="domain" description="CUB" evidence="3">
    <location>
        <begin position="294"/>
        <end position="399"/>
    </location>
</feature>
<accession>A0AAD9L6Y3</accession>
<dbReference type="PANTHER" id="PTHR46513:SF13">
    <property type="entry name" value="EGF-LIKE DOMAIN-CONTAINING PROTEIN"/>
    <property type="match status" value="1"/>
</dbReference>
<evidence type="ECO:0000256" key="1">
    <source>
        <dbReference type="ARBA" id="ARBA00023157"/>
    </source>
</evidence>
<dbReference type="SUPFAM" id="SSF57196">
    <property type="entry name" value="EGF/Laminin"/>
    <property type="match status" value="1"/>
</dbReference>
<dbReference type="GO" id="GO:0017147">
    <property type="term" value="F:Wnt-protein binding"/>
    <property type="evidence" value="ECO:0007669"/>
    <property type="project" value="TreeGrafter"/>
</dbReference>
<name>A0AAD9L6Y3_RIDPI</name>
<dbReference type="Gene3D" id="2.120.10.30">
    <property type="entry name" value="TolB, C-terminal domain"/>
    <property type="match status" value="1"/>
</dbReference>
<protein>
    <recommendedName>
        <fullName evidence="3">CUB domain-containing protein</fullName>
    </recommendedName>
</protein>
<dbReference type="SMART" id="SM00135">
    <property type="entry name" value="LY"/>
    <property type="match status" value="2"/>
</dbReference>
<dbReference type="InterPro" id="IPR000859">
    <property type="entry name" value="CUB_dom"/>
</dbReference>
<comment type="caution">
    <text evidence="4">The sequence shown here is derived from an EMBL/GenBank/DDBJ whole genome shotgun (WGS) entry which is preliminary data.</text>
</comment>
<dbReference type="Pfam" id="PF14670">
    <property type="entry name" value="FXa_inhibition"/>
    <property type="match status" value="1"/>
</dbReference>
<dbReference type="AlphaFoldDB" id="A0AAD9L6Y3"/>
<dbReference type="GO" id="GO:0060070">
    <property type="term" value="P:canonical Wnt signaling pathway"/>
    <property type="evidence" value="ECO:0007669"/>
    <property type="project" value="TreeGrafter"/>
</dbReference>
<comment type="caution">
    <text evidence="2">Lacks conserved residue(s) required for the propagation of feature annotation.</text>
</comment>
<dbReference type="InterPro" id="IPR050778">
    <property type="entry name" value="Cueball_EGF_LRP_Nidogen"/>
</dbReference>
<reference evidence="4" key="1">
    <citation type="journal article" date="2023" name="Mol. Biol. Evol.">
        <title>Third-Generation Sequencing Reveals the Adaptive Role of the Epigenome in Three Deep-Sea Polychaetes.</title>
        <authorList>
            <person name="Perez M."/>
            <person name="Aroh O."/>
            <person name="Sun Y."/>
            <person name="Lan Y."/>
            <person name="Juniper S.K."/>
            <person name="Young C.R."/>
            <person name="Angers B."/>
            <person name="Qian P.Y."/>
        </authorList>
    </citation>
    <scope>NUCLEOTIDE SEQUENCE</scope>
    <source>
        <strain evidence="4">R07B-5</strain>
    </source>
</reference>
<dbReference type="GO" id="GO:0005886">
    <property type="term" value="C:plasma membrane"/>
    <property type="evidence" value="ECO:0007669"/>
    <property type="project" value="TreeGrafter"/>
</dbReference>
<evidence type="ECO:0000313" key="5">
    <source>
        <dbReference type="Proteomes" id="UP001209878"/>
    </source>
</evidence>
<dbReference type="CDD" id="cd00041">
    <property type="entry name" value="CUB"/>
    <property type="match status" value="1"/>
</dbReference>
<dbReference type="InterPro" id="IPR011042">
    <property type="entry name" value="6-blade_b-propeller_TolB-like"/>
</dbReference>
<dbReference type="Proteomes" id="UP001209878">
    <property type="component" value="Unassembled WGS sequence"/>
</dbReference>
<dbReference type="Pfam" id="PF00431">
    <property type="entry name" value="CUB"/>
    <property type="match status" value="1"/>
</dbReference>
<evidence type="ECO:0000259" key="3">
    <source>
        <dbReference type="PROSITE" id="PS01180"/>
    </source>
</evidence>
<dbReference type="PROSITE" id="PS01180">
    <property type="entry name" value="CUB"/>
    <property type="match status" value="1"/>
</dbReference>